<comment type="similarity">
    <text evidence="1 4">Belongs to the glycosyl hydrolase 43 family.</text>
</comment>
<reference evidence="7" key="1">
    <citation type="submission" date="2021-11" db="EMBL/GenBank/DDBJ databases">
        <title>Streptomyces corallinus and Kineosporia corallina sp. nov., two new coral-derived marine actinobacteria.</title>
        <authorList>
            <person name="Buangrab K."/>
            <person name="Sutthacheep M."/>
            <person name="Yeemin T."/>
            <person name="Harunari E."/>
            <person name="Igarashi Y."/>
            <person name="Sripreechasak P."/>
            <person name="Kanchanasin P."/>
            <person name="Tanasupawat S."/>
            <person name="Phongsopitanun W."/>
        </authorList>
    </citation>
    <scope>NUCLEOTIDE SEQUENCE</scope>
    <source>
        <strain evidence="7">JCM 31032</strain>
    </source>
</reference>
<feature type="region of interest" description="Disordered" evidence="5">
    <location>
        <begin position="46"/>
        <end position="73"/>
    </location>
</feature>
<evidence type="ECO:0000256" key="4">
    <source>
        <dbReference type="RuleBase" id="RU361187"/>
    </source>
</evidence>
<proteinExistence type="inferred from homology"/>
<organism evidence="7 8">
    <name type="scientific">Kineosporia babensis</name>
    <dbReference type="NCBI Taxonomy" id="499548"/>
    <lineage>
        <taxon>Bacteria</taxon>
        <taxon>Bacillati</taxon>
        <taxon>Actinomycetota</taxon>
        <taxon>Actinomycetes</taxon>
        <taxon>Kineosporiales</taxon>
        <taxon>Kineosporiaceae</taxon>
        <taxon>Kineosporia</taxon>
    </lineage>
</organism>
<evidence type="ECO:0000313" key="8">
    <source>
        <dbReference type="Proteomes" id="UP001138997"/>
    </source>
</evidence>
<sequence length="449" mass="49687">MTGFGDGLKVGRRGLLGGAAGVLGAAALPAASASAASAAPAVSGALAAPRPPKGKYPENWPDPQPYGLADPRPELWPTKENSFVMPLELRPRDEELGRVWIRDTYVNCFIVDGKPLYVATGTTNAEGLPGPGPYNDGIFVWTSRSVKGPWKLAETTKIRPKADKGKVWSPEFASENTSDTTYVAPWQEWWEDDGQFGKRGNVWAPEIHYHRGVWYIMACMGDHSAKVGSFLLISEGGVEGPYRVAKGNLEKPFGDLAPGPDWVDKERYHFIDGSMYSEGKNAWLVLHSHLYAKFTDDMEDIVTPTNLPKFQEKPYNQEPYLEGAFVIKYEKKYYHLLAAWNRTTLDADGSPRFSREPLSGHKQYQYDTVVAVSDKFEGPYSERYTAGVGIGHNNFFVDHTGKLWATFFLNPASGYYSNPARVDDAAVAGLVELEWTGPKGNRLQVKRPG</sequence>
<keyword evidence="6" id="KW-0732">Signal</keyword>
<dbReference type="PROSITE" id="PS51318">
    <property type="entry name" value="TAT"/>
    <property type="match status" value="1"/>
</dbReference>
<protein>
    <submittedName>
        <fullName evidence="7">Family 43 glycosylhydrolase</fullName>
    </submittedName>
</protein>
<evidence type="ECO:0000313" key="7">
    <source>
        <dbReference type="EMBL" id="MCD5309518.1"/>
    </source>
</evidence>
<evidence type="ECO:0000256" key="2">
    <source>
        <dbReference type="ARBA" id="ARBA00022801"/>
    </source>
</evidence>
<dbReference type="PANTHER" id="PTHR42812">
    <property type="entry name" value="BETA-XYLOSIDASE"/>
    <property type="match status" value="1"/>
</dbReference>
<dbReference type="PANTHER" id="PTHR42812:SF14">
    <property type="entry name" value="SECRETED PROTEIN"/>
    <property type="match status" value="1"/>
</dbReference>
<dbReference type="InterPro" id="IPR006710">
    <property type="entry name" value="Glyco_hydro_43"/>
</dbReference>
<dbReference type="AlphaFoldDB" id="A0A9X1N8K1"/>
<accession>A0A9X1N8K1</accession>
<dbReference type="InterPro" id="IPR023296">
    <property type="entry name" value="Glyco_hydro_beta-prop_sf"/>
</dbReference>
<keyword evidence="3 4" id="KW-0326">Glycosidase</keyword>
<dbReference type="Pfam" id="PF04616">
    <property type="entry name" value="Glyco_hydro_43"/>
    <property type="match status" value="1"/>
</dbReference>
<gene>
    <name evidence="7" type="ORF">LR394_01295</name>
</gene>
<dbReference type="EMBL" id="JAJOMB010000001">
    <property type="protein sequence ID" value="MCD5309518.1"/>
    <property type="molecule type" value="Genomic_DNA"/>
</dbReference>
<keyword evidence="8" id="KW-1185">Reference proteome</keyword>
<dbReference type="RefSeq" id="WP_231438443.1">
    <property type="nucleotide sequence ID" value="NZ_JAJOMB010000001.1"/>
</dbReference>
<dbReference type="Gene3D" id="2.115.10.20">
    <property type="entry name" value="Glycosyl hydrolase domain, family 43"/>
    <property type="match status" value="1"/>
</dbReference>
<name>A0A9X1N8K1_9ACTN</name>
<comment type="caution">
    <text evidence="7">The sequence shown here is derived from an EMBL/GenBank/DDBJ whole genome shotgun (WGS) entry which is preliminary data.</text>
</comment>
<keyword evidence="2 4" id="KW-0378">Hydrolase</keyword>
<dbReference type="InterPro" id="IPR006311">
    <property type="entry name" value="TAT_signal"/>
</dbReference>
<dbReference type="InterPro" id="IPR051795">
    <property type="entry name" value="Glycosyl_Hydrlase_43"/>
</dbReference>
<evidence type="ECO:0000256" key="3">
    <source>
        <dbReference type="ARBA" id="ARBA00023295"/>
    </source>
</evidence>
<dbReference type="GO" id="GO:0005975">
    <property type="term" value="P:carbohydrate metabolic process"/>
    <property type="evidence" value="ECO:0007669"/>
    <property type="project" value="InterPro"/>
</dbReference>
<evidence type="ECO:0000256" key="6">
    <source>
        <dbReference type="SAM" id="SignalP"/>
    </source>
</evidence>
<evidence type="ECO:0000256" key="5">
    <source>
        <dbReference type="SAM" id="MobiDB-lite"/>
    </source>
</evidence>
<feature type="signal peptide" evidence="6">
    <location>
        <begin position="1"/>
        <end position="38"/>
    </location>
</feature>
<dbReference type="SUPFAM" id="SSF75005">
    <property type="entry name" value="Arabinanase/levansucrase/invertase"/>
    <property type="match status" value="1"/>
</dbReference>
<dbReference type="GO" id="GO:0004553">
    <property type="term" value="F:hydrolase activity, hydrolyzing O-glycosyl compounds"/>
    <property type="evidence" value="ECO:0007669"/>
    <property type="project" value="InterPro"/>
</dbReference>
<dbReference type="Proteomes" id="UP001138997">
    <property type="component" value="Unassembled WGS sequence"/>
</dbReference>
<feature type="chain" id="PRO_5040840699" evidence="6">
    <location>
        <begin position="39"/>
        <end position="449"/>
    </location>
</feature>
<evidence type="ECO:0000256" key="1">
    <source>
        <dbReference type="ARBA" id="ARBA00009865"/>
    </source>
</evidence>